<protein>
    <recommendedName>
        <fullName evidence="1">DUF6950 domain-containing protein</fullName>
    </recommendedName>
</protein>
<dbReference type="Pfam" id="PF22262">
    <property type="entry name" value="DUF6950"/>
    <property type="match status" value="1"/>
</dbReference>
<organism evidence="2">
    <name type="scientific">marine sediment metagenome</name>
    <dbReference type="NCBI Taxonomy" id="412755"/>
    <lineage>
        <taxon>unclassified sequences</taxon>
        <taxon>metagenomes</taxon>
        <taxon>ecological metagenomes</taxon>
    </lineage>
</organism>
<accession>A0A0F9ARS6</accession>
<dbReference type="AlphaFoldDB" id="A0A0F9ARS6"/>
<evidence type="ECO:0000259" key="1">
    <source>
        <dbReference type="Pfam" id="PF22262"/>
    </source>
</evidence>
<feature type="domain" description="DUF6950" evidence="1">
    <location>
        <begin position="5"/>
        <end position="125"/>
    </location>
</feature>
<comment type="caution">
    <text evidence="2">The sequence shown here is derived from an EMBL/GenBank/DDBJ whole genome shotgun (WGS) entry which is preliminary data.</text>
</comment>
<dbReference type="InterPro" id="IPR053802">
    <property type="entry name" value="DUF6950"/>
</dbReference>
<name>A0A0F9ARS6_9ZZZZ</name>
<evidence type="ECO:0000313" key="2">
    <source>
        <dbReference type="EMBL" id="KKL12269.1"/>
    </source>
</evidence>
<reference evidence="2" key="1">
    <citation type="journal article" date="2015" name="Nature">
        <title>Complex archaea that bridge the gap between prokaryotes and eukaryotes.</title>
        <authorList>
            <person name="Spang A."/>
            <person name="Saw J.H."/>
            <person name="Jorgensen S.L."/>
            <person name="Zaremba-Niedzwiedzka K."/>
            <person name="Martijn J."/>
            <person name="Lind A.E."/>
            <person name="van Eijk R."/>
            <person name="Schleper C."/>
            <person name="Guy L."/>
            <person name="Ettema T.J."/>
        </authorList>
    </citation>
    <scope>NUCLEOTIDE SEQUENCE</scope>
</reference>
<sequence length="135" mass="14806">MKYQQFYAVLDNWRHRSYDWEEANCCHFAADVARCWGVDIDVPGFDDAEAAASWIREQGVRSLYHYLVMLFGKPVAPLQASRGFIAYRKGEGLDGSAIGAIERKALFVGSNGLSELPLSACACAFDPGKYSGGAS</sequence>
<dbReference type="EMBL" id="LAZR01041329">
    <property type="protein sequence ID" value="KKL12269.1"/>
    <property type="molecule type" value="Genomic_DNA"/>
</dbReference>
<gene>
    <name evidence="2" type="ORF">LCGC14_2537450</name>
</gene>
<proteinExistence type="predicted"/>